<evidence type="ECO:0000313" key="1">
    <source>
        <dbReference type="EMBL" id="MFM9329715.1"/>
    </source>
</evidence>
<dbReference type="EMBL" id="JBJURJ010000009">
    <property type="protein sequence ID" value="MFM9329715.1"/>
    <property type="molecule type" value="Genomic_DNA"/>
</dbReference>
<organism evidence="1 2">
    <name type="scientific">Paenibacillus mesotrionivorans</name>
    <dbReference type="NCBI Taxonomy" id="3160968"/>
    <lineage>
        <taxon>Bacteria</taxon>
        <taxon>Bacillati</taxon>
        <taxon>Bacillota</taxon>
        <taxon>Bacilli</taxon>
        <taxon>Bacillales</taxon>
        <taxon>Paenibacillaceae</taxon>
        <taxon>Paenibacillus</taxon>
    </lineage>
</organism>
<proteinExistence type="predicted"/>
<gene>
    <name evidence="1" type="primary">dnaG</name>
    <name evidence="1" type="ORF">ACI1P1_15575</name>
</gene>
<reference evidence="1" key="1">
    <citation type="submission" date="2024-12" db="EMBL/GenBank/DDBJ databases">
        <authorList>
            <person name="Wu N."/>
        </authorList>
    </citation>
    <scope>NUCLEOTIDE SEQUENCE</scope>
    <source>
        <strain evidence="1">P15</strain>
    </source>
</reference>
<evidence type="ECO:0000313" key="2">
    <source>
        <dbReference type="Proteomes" id="UP001631969"/>
    </source>
</evidence>
<name>A0ACC7NZ00_9BACL</name>
<comment type="caution">
    <text evidence="1">The sequence shown here is derived from an EMBL/GenBank/DDBJ whole genome shotgun (WGS) entry which is preliminary data.</text>
</comment>
<sequence length="616" mass="69856">MNRRIPDEVIEAVLKAYDIVDVVGRHVHLSKQGHYLKGLCPFHSEKSPSFTVTPEKQIYHCFGCHAGGNAIHFIMGVEGLSFGEAVRQMAEEAHIPVDWAPVTPEQTKEQAEAKALYDAYEFTAKFYNYIMLNTEQGRPALDYLRSRGMNDRIIETFQLGYSPNMRDKLAEILGKRGFDLALMEKGGLLSHREGSGYYDKFRDRIMFPIHDQKGRIIAFGGRAMGDIQPKYMNSPESPLFNKSRNLYNFHQARPQIRKSRTVVLLEGYVDAIKVWEAGIQNGVASMGTALTREHALLLRRNADEALLCYDGDPAGQNAAFKSIELLEKEGFHVKVAWLPGGQDPDEFITQFGGERFRREIIEGALTSTKFKLQYIRKNFNLTDVDGRFRYIESALKLVAELDAPYQREHYIQELASEFPYAADNLTQQMNGYRQDLLKKREPGDNPEQSWNNIRNNGNNRNKVSVLPAHEHAEISILAAMLNDREAAQQVQEELGDGFSTELHAALAAYLYAYYAQGNEPDISKFMAGLEDETLERAAASLSMTDSQPALRALPDYIGYLKLYPRLKQLEKERLEAESMHDPLEAARRLGGIAQEIARVKKDIQALEKQLNSFKGY</sequence>
<protein>
    <submittedName>
        <fullName evidence="1">DNA primase</fullName>
    </submittedName>
</protein>
<accession>A0ACC7NZ00</accession>
<keyword evidence="2" id="KW-1185">Reference proteome</keyword>
<dbReference type="Proteomes" id="UP001631969">
    <property type="component" value="Unassembled WGS sequence"/>
</dbReference>